<name>A0ABU0CRZ6_9BACI</name>
<evidence type="ECO:0000313" key="2">
    <source>
        <dbReference type="EMBL" id="MDQ0338853.1"/>
    </source>
</evidence>
<evidence type="ECO:0000313" key="3">
    <source>
        <dbReference type="Proteomes" id="UP001232445"/>
    </source>
</evidence>
<comment type="caution">
    <text evidence="2">The sequence shown here is derived from an EMBL/GenBank/DDBJ whole genome shotgun (WGS) entry which is preliminary data.</text>
</comment>
<dbReference type="Proteomes" id="UP001232445">
    <property type="component" value="Unassembled WGS sequence"/>
</dbReference>
<organism evidence="2 3">
    <name type="scientific">Caldalkalibacillus uzonensis</name>
    <dbReference type="NCBI Taxonomy" id="353224"/>
    <lineage>
        <taxon>Bacteria</taxon>
        <taxon>Bacillati</taxon>
        <taxon>Bacillota</taxon>
        <taxon>Bacilli</taxon>
        <taxon>Bacillales</taxon>
        <taxon>Bacillaceae</taxon>
        <taxon>Caldalkalibacillus</taxon>
    </lineage>
</organism>
<keyword evidence="3" id="KW-1185">Reference proteome</keyword>
<proteinExistence type="predicted"/>
<dbReference type="EMBL" id="JAUSUQ010000005">
    <property type="protein sequence ID" value="MDQ0338853.1"/>
    <property type="molecule type" value="Genomic_DNA"/>
</dbReference>
<dbReference type="PIRSF" id="PIRSF002599">
    <property type="entry name" value="Cold_shock_A"/>
    <property type="match status" value="1"/>
</dbReference>
<dbReference type="InterPro" id="IPR010718">
    <property type="entry name" value="DUF1294"/>
</dbReference>
<dbReference type="Pfam" id="PF06961">
    <property type="entry name" value="DUF1294"/>
    <property type="match status" value="1"/>
</dbReference>
<keyword evidence="1" id="KW-0472">Membrane</keyword>
<keyword evidence="1" id="KW-1133">Transmembrane helix</keyword>
<evidence type="ECO:0000256" key="1">
    <source>
        <dbReference type="SAM" id="Phobius"/>
    </source>
</evidence>
<accession>A0ABU0CRZ6</accession>
<sequence length="81" mass="9243">MINLIGYIIMWRDKKAAKRNSWRTSEKMIFQIALIGGAAGIYVGMRHFRHKTQKLRFKAGIPFLVILNAGCLVGALLYFQS</sequence>
<dbReference type="RefSeq" id="WP_307337881.1">
    <property type="nucleotide sequence ID" value="NZ_JAUSUQ010000005.1"/>
</dbReference>
<reference evidence="2 3" key="1">
    <citation type="submission" date="2023-07" db="EMBL/GenBank/DDBJ databases">
        <title>Genomic Encyclopedia of Type Strains, Phase IV (KMG-IV): sequencing the most valuable type-strain genomes for metagenomic binning, comparative biology and taxonomic classification.</title>
        <authorList>
            <person name="Goeker M."/>
        </authorList>
    </citation>
    <scope>NUCLEOTIDE SEQUENCE [LARGE SCALE GENOMIC DNA]</scope>
    <source>
        <strain evidence="2 3">DSM 17740</strain>
    </source>
</reference>
<protein>
    <submittedName>
        <fullName evidence="2">Uncharacterized membrane protein YsdA (DUF1294 family)</fullName>
    </submittedName>
</protein>
<feature type="transmembrane region" description="Helical" evidence="1">
    <location>
        <begin position="57"/>
        <end position="79"/>
    </location>
</feature>
<feature type="transmembrane region" description="Helical" evidence="1">
    <location>
        <begin position="28"/>
        <end position="45"/>
    </location>
</feature>
<dbReference type="InterPro" id="IPR012156">
    <property type="entry name" value="Cold_shock_CspA"/>
</dbReference>
<keyword evidence="1" id="KW-0812">Transmembrane</keyword>
<gene>
    <name evidence="2" type="ORF">J2S00_001639</name>
</gene>